<proteinExistence type="predicted"/>
<dbReference type="Proteomes" id="UP000799755">
    <property type="component" value="Unassembled WGS sequence"/>
</dbReference>
<comment type="caution">
    <text evidence="1">The sequence shown here is derived from an EMBL/GenBank/DDBJ whole genome shotgun (WGS) entry which is preliminary data.</text>
</comment>
<accession>A0ACB6RET3</accession>
<protein>
    <submittedName>
        <fullName evidence="1">Uncharacterized protein</fullName>
    </submittedName>
</protein>
<dbReference type="EMBL" id="MU003493">
    <property type="protein sequence ID" value="KAF2476991.1"/>
    <property type="molecule type" value="Genomic_DNA"/>
</dbReference>
<gene>
    <name evidence="1" type="ORF">BDR25DRAFT_198501</name>
</gene>
<keyword evidence="2" id="KW-1185">Reference proteome</keyword>
<evidence type="ECO:0000313" key="1">
    <source>
        <dbReference type="EMBL" id="KAF2476991.1"/>
    </source>
</evidence>
<organism evidence="1 2">
    <name type="scientific">Lindgomyces ingoldianus</name>
    <dbReference type="NCBI Taxonomy" id="673940"/>
    <lineage>
        <taxon>Eukaryota</taxon>
        <taxon>Fungi</taxon>
        <taxon>Dikarya</taxon>
        <taxon>Ascomycota</taxon>
        <taxon>Pezizomycotina</taxon>
        <taxon>Dothideomycetes</taxon>
        <taxon>Pleosporomycetidae</taxon>
        <taxon>Pleosporales</taxon>
        <taxon>Lindgomycetaceae</taxon>
        <taxon>Lindgomyces</taxon>
    </lineage>
</organism>
<reference evidence="1" key="1">
    <citation type="journal article" date="2020" name="Stud. Mycol.">
        <title>101 Dothideomycetes genomes: a test case for predicting lifestyles and emergence of pathogens.</title>
        <authorList>
            <person name="Haridas S."/>
            <person name="Albert R."/>
            <person name="Binder M."/>
            <person name="Bloem J."/>
            <person name="Labutti K."/>
            <person name="Salamov A."/>
            <person name="Andreopoulos B."/>
            <person name="Baker S."/>
            <person name="Barry K."/>
            <person name="Bills G."/>
            <person name="Bluhm B."/>
            <person name="Cannon C."/>
            <person name="Castanera R."/>
            <person name="Culley D."/>
            <person name="Daum C."/>
            <person name="Ezra D."/>
            <person name="Gonzalez J."/>
            <person name="Henrissat B."/>
            <person name="Kuo A."/>
            <person name="Liang C."/>
            <person name="Lipzen A."/>
            <person name="Lutzoni F."/>
            <person name="Magnuson J."/>
            <person name="Mondo S."/>
            <person name="Nolan M."/>
            <person name="Ohm R."/>
            <person name="Pangilinan J."/>
            <person name="Park H.-J."/>
            <person name="Ramirez L."/>
            <person name="Alfaro M."/>
            <person name="Sun H."/>
            <person name="Tritt A."/>
            <person name="Yoshinaga Y."/>
            <person name="Zwiers L.-H."/>
            <person name="Turgeon B."/>
            <person name="Goodwin S."/>
            <person name="Spatafora J."/>
            <person name="Crous P."/>
            <person name="Grigoriev I."/>
        </authorList>
    </citation>
    <scope>NUCLEOTIDE SEQUENCE</scope>
    <source>
        <strain evidence="1">ATCC 200398</strain>
    </source>
</reference>
<evidence type="ECO:0000313" key="2">
    <source>
        <dbReference type="Proteomes" id="UP000799755"/>
    </source>
</evidence>
<feature type="non-terminal residue" evidence="1">
    <location>
        <position position="73"/>
    </location>
</feature>
<name>A0ACB6RET3_9PLEO</name>
<sequence>QSPKTPVSAEGFKSLQNMIVQQNTHACDETGRWRLHRLIQKLGKAAQMSFAQVVLGTARVMSYEDLVKARAKR</sequence>
<feature type="non-terminal residue" evidence="1">
    <location>
        <position position="1"/>
    </location>
</feature>